<dbReference type="Proteomes" id="UP000239757">
    <property type="component" value="Unassembled WGS sequence"/>
</dbReference>
<accession>A0A2P5XY22</accession>
<dbReference type="OrthoDB" id="10383675at2759"/>
<reference evidence="1 2" key="1">
    <citation type="submission" date="2015-01" db="EMBL/GenBank/DDBJ databases">
        <title>Genome of allotetraploid Gossypium barbadense reveals genomic plasticity and fiber elongation in cotton evolution.</title>
        <authorList>
            <person name="Chen X."/>
            <person name="Liu X."/>
            <person name="Zhao B."/>
            <person name="Zheng H."/>
            <person name="Hu Y."/>
            <person name="Lu G."/>
            <person name="Yang C."/>
            <person name="Chen J."/>
            <person name="Shan C."/>
            <person name="Zhang L."/>
            <person name="Zhou Y."/>
            <person name="Wang L."/>
            <person name="Guo W."/>
            <person name="Bai Y."/>
            <person name="Ruan J."/>
            <person name="Shangguan X."/>
            <person name="Mao Y."/>
            <person name="Jiang J."/>
            <person name="Zhu Y."/>
            <person name="Lei J."/>
            <person name="Kang H."/>
            <person name="Chen S."/>
            <person name="He X."/>
            <person name="Wang R."/>
            <person name="Wang Y."/>
            <person name="Chen J."/>
            <person name="Wang L."/>
            <person name="Yu S."/>
            <person name="Wang B."/>
            <person name="Wei J."/>
            <person name="Song S."/>
            <person name="Lu X."/>
            <person name="Gao Z."/>
            <person name="Gu W."/>
            <person name="Deng X."/>
            <person name="Ma D."/>
            <person name="Wang S."/>
            <person name="Liang W."/>
            <person name="Fang L."/>
            <person name="Cai C."/>
            <person name="Zhu X."/>
            <person name="Zhou B."/>
            <person name="Zhang Y."/>
            <person name="Chen Z."/>
            <person name="Xu S."/>
            <person name="Zhu R."/>
            <person name="Wang S."/>
            <person name="Zhang T."/>
            <person name="Zhao G."/>
        </authorList>
    </citation>
    <scope>NUCLEOTIDE SEQUENCE [LARGE SCALE GENOMIC DNA]</scope>
    <source>
        <strain evidence="2">cv. Xinhai21</strain>
        <tissue evidence="1">Leaf</tissue>
    </source>
</reference>
<organism evidence="1 2">
    <name type="scientific">Gossypium barbadense</name>
    <name type="common">Sea Island cotton</name>
    <name type="synonym">Hibiscus barbadensis</name>
    <dbReference type="NCBI Taxonomy" id="3634"/>
    <lineage>
        <taxon>Eukaryota</taxon>
        <taxon>Viridiplantae</taxon>
        <taxon>Streptophyta</taxon>
        <taxon>Embryophyta</taxon>
        <taxon>Tracheophyta</taxon>
        <taxon>Spermatophyta</taxon>
        <taxon>Magnoliopsida</taxon>
        <taxon>eudicotyledons</taxon>
        <taxon>Gunneridae</taxon>
        <taxon>Pentapetalae</taxon>
        <taxon>rosids</taxon>
        <taxon>malvids</taxon>
        <taxon>Malvales</taxon>
        <taxon>Malvaceae</taxon>
        <taxon>Malvoideae</taxon>
        <taxon>Gossypium</taxon>
    </lineage>
</organism>
<gene>
    <name evidence="1" type="ORF">GOBAR_AA12413</name>
</gene>
<proteinExistence type="predicted"/>
<protein>
    <submittedName>
        <fullName evidence="1">Uncharacterized protein</fullName>
    </submittedName>
</protein>
<dbReference type="EMBL" id="KZ664038">
    <property type="protein sequence ID" value="PPS08244.1"/>
    <property type="molecule type" value="Genomic_DNA"/>
</dbReference>
<evidence type="ECO:0000313" key="1">
    <source>
        <dbReference type="EMBL" id="PPS08244.1"/>
    </source>
</evidence>
<dbReference type="AlphaFoldDB" id="A0A2P5XY22"/>
<sequence>MKLVNDEDVETMVALYCQNQNGHTESIQLFAELADVESTEDFTPLSKEHGVQDPCTEVLRVSIDRWSFVHGFDINLNAPPVFGNLNLSPHLQIHPMVIEAKADGEDGYDNNGPSDHDV</sequence>
<name>A0A2P5XY22_GOSBA</name>
<evidence type="ECO:0000313" key="2">
    <source>
        <dbReference type="Proteomes" id="UP000239757"/>
    </source>
</evidence>